<keyword evidence="3 9" id="KW-0813">Transport</keyword>
<dbReference type="Gene3D" id="1.20.81.30">
    <property type="entry name" value="Type II secretion system (T2SS), domain F"/>
    <property type="match status" value="2"/>
</dbReference>
<evidence type="ECO:0000256" key="9">
    <source>
        <dbReference type="RuleBase" id="RU003923"/>
    </source>
</evidence>
<accession>A0A1F5VTY9</accession>
<keyword evidence="5" id="KW-0997">Cell inner membrane</keyword>
<evidence type="ECO:0000256" key="3">
    <source>
        <dbReference type="ARBA" id="ARBA00022448"/>
    </source>
</evidence>
<dbReference type="EMBL" id="MFGW01000079">
    <property type="protein sequence ID" value="OGF66869.1"/>
    <property type="molecule type" value="Genomic_DNA"/>
</dbReference>
<dbReference type="PANTHER" id="PTHR30012">
    <property type="entry name" value="GENERAL SECRETION PATHWAY PROTEIN"/>
    <property type="match status" value="1"/>
</dbReference>
<dbReference type="InterPro" id="IPR018076">
    <property type="entry name" value="T2SS_GspF_dom"/>
</dbReference>
<evidence type="ECO:0000256" key="7">
    <source>
        <dbReference type="ARBA" id="ARBA00022989"/>
    </source>
</evidence>
<evidence type="ECO:0000256" key="5">
    <source>
        <dbReference type="ARBA" id="ARBA00022519"/>
    </source>
</evidence>
<name>A0A1F5VTY9_9BACT</name>
<dbReference type="Pfam" id="PF00482">
    <property type="entry name" value="T2SSF"/>
    <property type="match status" value="2"/>
</dbReference>
<evidence type="ECO:0000256" key="8">
    <source>
        <dbReference type="ARBA" id="ARBA00023136"/>
    </source>
</evidence>
<evidence type="ECO:0000256" key="2">
    <source>
        <dbReference type="ARBA" id="ARBA00005745"/>
    </source>
</evidence>
<dbReference type="PRINTS" id="PR00812">
    <property type="entry name" value="BCTERIALGSPF"/>
</dbReference>
<gene>
    <name evidence="12" type="ORF">A2Y62_01305</name>
</gene>
<evidence type="ECO:0000256" key="1">
    <source>
        <dbReference type="ARBA" id="ARBA00004429"/>
    </source>
</evidence>
<dbReference type="GO" id="GO:0015628">
    <property type="term" value="P:protein secretion by the type II secretion system"/>
    <property type="evidence" value="ECO:0007669"/>
    <property type="project" value="TreeGrafter"/>
</dbReference>
<keyword evidence="7 10" id="KW-1133">Transmembrane helix</keyword>
<reference evidence="12 13" key="1">
    <citation type="journal article" date="2016" name="Nat. Commun.">
        <title>Thousands of microbial genomes shed light on interconnected biogeochemical processes in an aquifer system.</title>
        <authorList>
            <person name="Anantharaman K."/>
            <person name="Brown C.T."/>
            <person name="Hug L.A."/>
            <person name="Sharon I."/>
            <person name="Castelle C.J."/>
            <person name="Probst A.J."/>
            <person name="Thomas B.C."/>
            <person name="Singh A."/>
            <person name="Wilkins M.J."/>
            <person name="Karaoz U."/>
            <person name="Brodie E.L."/>
            <person name="Williams K.H."/>
            <person name="Hubbard S.S."/>
            <person name="Banfield J.F."/>
        </authorList>
    </citation>
    <scope>NUCLEOTIDE SEQUENCE [LARGE SCALE GENOMIC DNA]</scope>
</reference>
<proteinExistence type="inferred from homology"/>
<evidence type="ECO:0000259" key="11">
    <source>
        <dbReference type="Pfam" id="PF00482"/>
    </source>
</evidence>
<keyword evidence="4" id="KW-1003">Cell membrane</keyword>
<comment type="caution">
    <text evidence="12">The sequence shown here is derived from an EMBL/GenBank/DDBJ whole genome shotgun (WGS) entry which is preliminary data.</text>
</comment>
<protein>
    <recommendedName>
        <fullName evidence="11">Type II secretion system protein GspF domain-containing protein</fullName>
    </recommendedName>
</protein>
<dbReference type="AlphaFoldDB" id="A0A1F5VTY9"/>
<feature type="transmembrane region" description="Helical" evidence="10">
    <location>
        <begin position="224"/>
        <end position="242"/>
    </location>
</feature>
<evidence type="ECO:0000256" key="6">
    <source>
        <dbReference type="ARBA" id="ARBA00022692"/>
    </source>
</evidence>
<dbReference type="Proteomes" id="UP000178943">
    <property type="component" value="Unassembled WGS sequence"/>
</dbReference>
<dbReference type="FunFam" id="1.20.81.30:FF:000001">
    <property type="entry name" value="Type II secretion system protein F"/>
    <property type="match status" value="1"/>
</dbReference>
<feature type="domain" description="Type II secretion system protein GspF" evidence="11">
    <location>
        <begin position="72"/>
        <end position="193"/>
    </location>
</feature>
<feature type="transmembrane region" description="Helical" evidence="10">
    <location>
        <begin position="170"/>
        <end position="192"/>
    </location>
</feature>
<keyword evidence="8 10" id="KW-0472">Membrane</keyword>
<comment type="similarity">
    <text evidence="2 9">Belongs to the GSP F family.</text>
</comment>
<organism evidence="12 13">
    <name type="scientific">Candidatus Fischerbacteria bacterium RBG_13_37_8</name>
    <dbReference type="NCBI Taxonomy" id="1817863"/>
    <lineage>
        <taxon>Bacteria</taxon>
        <taxon>Candidatus Fischeribacteriota</taxon>
    </lineage>
</organism>
<evidence type="ECO:0000313" key="13">
    <source>
        <dbReference type="Proteomes" id="UP000178943"/>
    </source>
</evidence>
<dbReference type="InterPro" id="IPR042094">
    <property type="entry name" value="T2SS_GspF_sf"/>
</dbReference>
<evidence type="ECO:0000256" key="4">
    <source>
        <dbReference type="ARBA" id="ARBA00022475"/>
    </source>
</evidence>
<sequence length="405" mass="45571">MPEFYCKLGTSGGDIIEKIYVSTDMKALRQEISQEGYHIFEIRRKFSFSTFKALLFPSARRVTQRPFLIFNQQLCSLIKAGLPILQCLDLLLERIPDPLLKEIVHTVRDKVKSGSSLAEAFSSFSGIIPPIYVASLYAGERSGALVDILRRYIHYTKLMEALRRKVISSLVYPGLLFCLSLVLVTALIVYVIPRFQDFYSGFDTELPEVTVMIMNVSNFISQKFVWIVAGLFSIAIIIRIWIIASNTFHLWWDSFKLRVPVLGSLFDMFNHAQLARTLSTLQAGGIPLVRSLEVTSRALDNVKYSNAIEKAALSVKEGQPLYKSLEDSKIFSPLLVELTKVGEASGTLEDMLNNVAEFYEEDIDVTLTRILSFIEPTILIGMGLMIGSILFAVYYPIFSLAGVAR</sequence>
<dbReference type="InterPro" id="IPR001992">
    <property type="entry name" value="T2SS_GspF/T4SS_PilC_CS"/>
</dbReference>
<dbReference type="InterPro" id="IPR003004">
    <property type="entry name" value="GspF/PilC"/>
</dbReference>
<feature type="transmembrane region" description="Helical" evidence="10">
    <location>
        <begin position="378"/>
        <end position="397"/>
    </location>
</feature>
<keyword evidence="6 9" id="KW-0812">Transmembrane</keyword>
<evidence type="ECO:0000313" key="12">
    <source>
        <dbReference type="EMBL" id="OGF66869.1"/>
    </source>
</evidence>
<dbReference type="PANTHER" id="PTHR30012:SF7">
    <property type="entry name" value="PROTEIN TRANSPORT PROTEIN HOFC HOMOLOG"/>
    <property type="match status" value="1"/>
</dbReference>
<evidence type="ECO:0000256" key="10">
    <source>
        <dbReference type="SAM" id="Phobius"/>
    </source>
</evidence>
<comment type="subcellular location">
    <subcellularLocation>
        <location evidence="1">Cell inner membrane</location>
        <topology evidence="1">Multi-pass membrane protein</topology>
    </subcellularLocation>
    <subcellularLocation>
        <location evidence="9">Cell membrane</location>
        <topology evidence="9">Multi-pass membrane protein</topology>
    </subcellularLocation>
</comment>
<dbReference type="GO" id="GO:0005886">
    <property type="term" value="C:plasma membrane"/>
    <property type="evidence" value="ECO:0007669"/>
    <property type="project" value="UniProtKB-SubCell"/>
</dbReference>
<dbReference type="PROSITE" id="PS00874">
    <property type="entry name" value="T2SP_F"/>
    <property type="match status" value="1"/>
</dbReference>
<dbReference type="STRING" id="1817863.A2Y62_01305"/>
<feature type="domain" description="Type II secretion system protein GspF" evidence="11">
    <location>
        <begin position="275"/>
        <end position="396"/>
    </location>
</feature>